<reference evidence="12 13" key="1">
    <citation type="journal article" date="2017" name="ISME J.">
        <title>Potential for microbial H2 and metal transformations associated with novel bacteria and archaea in deep terrestrial subsurface sediments.</title>
        <authorList>
            <person name="Hernsdorf A.W."/>
            <person name="Amano Y."/>
            <person name="Miyakawa K."/>
            <person name="Ise K."/>
            <person name="Suzuki Y."/>
            <person name="Anantharaman K."/>
            <person name="Probst A."/>
            <person name="Burstein D."/>
            <person name="Thomas B.C."/>
            <person name="Banfield J.F."/>
        </authorList>
    </citation>
    <scope>NUCLEOTIDE SEQUENCE [LARGE SCALE GENOMIC DNA]</scope>
    <source>
        <strain evidence="12">HGW-Wallbacteria-1</strain>
    </source>
</reference>
<dbReference type="GO" id="GO:0016987">
    <property type="term" value="F:sigma factor activity"/>
    <property type="evidence" value="ECO:0007669"/>
    <property type="project" value="UniProtKB-KW"/>
</dbReference>
<keyword evidence="7" id="KW-0238">DNA-binding</keyword>
<dbReference type="Gene3D" id="1.10.10.1330">
    <property type="entry name" value="RNA polymerase sigma-54 factor, core-binding domain"/>
    <property type="match status" value="1"/>
</dbReference>
<evidence type="ECO:0000256" key="6">
    <source>
        <dbReference type="ARBA" id="ARBA00023082"/>
    </source>
</evidence>
<dbReference type="InterPro" id="IPR038709">
    <property type="entry name" value="RpoN_core-bd_sf"/>
</dbReference>
<evidence type="ECO:0000313" key="13">
    <source>
        <dbReference type="Proteomes" id="UP000233256"/>
    </source>
</evidence>
<dbReference type="GO" id="GO:0001216">
    <property type="term" value="F:DNA-binding transcription activator activity"/>
    <property type="evidence" value="ECO:0007669"/>
    <property type="project" value="InterPro"/>
</dbReference>
<comment type="caution">
    <text evidence="12">The sequence shown here is derived from an EMBL/GenBank/DDBJ whole genome shotgun (WGS) entry which is preliminary data.</text>
</comment>
<evidence type="ECO:0000256" key="2">
    <source>
        <dbReference type="ARBA" id="ARBA00022478"/>
    </source>
</evidence>
<accession>A0A2N1PS73</accession>
<evidence type="ECO:0000259" key="11">
    <source>
        <dbReference type="Pfam" id="PF04963"/>
    </source>
</evidence>
<dbReference type="Proteomes" id="UP000233256">
    <property type="component" value="Unassembled WGS sequence"/>
</dbReference>
<dbReference type="GO" id="GO:0000428">
    <property type="term" value="C:DNA-directed RNA polymerase complex"/>
    <property type="evidence" value="ECO:0007669"/>
    <property type="project" value="UniProtKB-KW"/>
</dbReference>
<dbReference type="GO" id="GO:0006352">
    <property type="term" value="P:DNA-templated transcription initiation"/>
    <property type="evidence" value="ECO:0007669"/>
    <property type="project" value="InterPro"/>
</dbReference>
<keyword evidence="2" id="KW-0240">DNA-directed RNA polymerase</keyword>
<dbReference type="Pfam" id="PF04963">
    <property type="entry name" value="Sigma54_CBD"/>
    <property type="match status" value="1"/>
</dbReference>
<dbReference type="Pfam" id="PF04552">
    <property type="entry name" value="Sigma54_DBD"/>
    <property type="match status" value="1"/>
</dbReference>
<dbReference type="Pfam" id="PF00309">
    <property type="entry name" value="Sigma54_AID"/>
    <property type="match status" value="1"/>
</dbReference>
<organism evidence="12 13">
    <name type="scientific">Candidatus Wallbacteria bacterium HGW-Wallbacteria-1</name>
    <dbReference type="NCBI Taxonomy" id="2013854"/>
    <lineage>
        <taxon>Bacteria</taxon>
        <taxon>Candidatus Walliibacteriota</taxon>
    </lineage>
</organism>
<evidence type="ECO:0000256" key="7">
    <source>
        <dbReference type="ARBA" id="ARBA00023125"/>
    </source>
</evidence>
<feature type="domain" description="RNA polymerase sigma factor 54 core-binding" evidence="11">
    <location>
        <begin position="116"/>
        <end position="303"/>
    </location>
</feature>
<dbReference type="InterPro" id="IPR007634">
    <property type="entry name" value="RNA_pol_sigma_54_DNA-bd"/>
</dbReference>
<dbReference type="EMBL" id="PGXC01000003">
    <property type="protein sequence ID" value="PKK91186.1"/>
    <property type="molecule type" value="Genomic_DNA"/>
</dbReference>
<dbReference type="PROSITE" id="PS50044">
    <property type="entry name" value="SIGMA54_3"/>
    <property type="match status" value="1"/>
</dbReference>
<protein>
    <submittedName>
        <fullName evidence="12">RNA polymerase sigma-54 factor</fullName>
    </submittedName>
</protein>
<dbReference type="InterPro" id="IPR000394">
    <property type="entry name" value="RNA_pol_sigma_54"/>
</dbReference>
<sequence>MKQTLSINLKQIQTQKMTMQMIQSINMLMLTRTELKQTIDDELKENPALEIDESLSQEKDDHGGVEEFSMEKDDTLEQDIPIEQNSIDWEEYFEDSLAKRHTSSSQINYSEDITSFEDYTPIQPTLEENLLMQLRTSNTPDDQYRIGEYLISGIDESGYITTDLQTVADELSVELEEVEDTLRLIQSFEPPGIGARNLKECLLIQYDMSDCDCPIVREIITDHLELIAENKYPQLAKLIGVSVEEIQEAAEEIKKFTPKPGMTSSSSNDADYIIPDVILLEKEPGEYLIQINDSGIPPLKISSLVRRIINEYKKGGVTKDLYKYVKERQDSALWIIKSITQRRNTLYKISEAIVDFQKEFLDNGIRYLKPLTLKQLAEIVGVHESTVGRVTTGKYIQTPRGVFELKYFFTSGLKRREKISASSSAQNTDMASSESVKDMIREIIDAEDKKKPLSDQTIAEMLARKGIEIARRTVLKYRESMLIPASSKRKTF</sequence>
<evidence type="ECO:0000256" key="5">
    <source>
        <dbReference type="ARBA" id="ARBA00023015"/>
    </source>
</evidence>
<name>A0A2N1PS73_9BACT</name>
<keyword evidence="6" id="KW-0731">Sigma factor</keyword>
<dbReference type="GO" id="GO:0016779">
    <property type="term" value="F:nucleotidyltransferase activity"/>
    <property type="evidence" value="ECO:0007669"/>
    <property type="project" value="UniProtKB-KW"/>
</dbReference>
<evidence type="ECO:0000259" key="10">
    <source>
        <dbReference type="Pfam" id="PF04552"/>
    </source>
</evidence>
<feature type="domain" description="RNA polymerase sigma factor 54 DNA-binding" evidence="10">
    <location>
        <begin position="323"/>
        <end position="490"/>
    </location>
</feature>
<evidence type="ECO:0000256" key="4">
    <source>
        <dbReference type="ARBA" id="ARBA00022695"/>
    </source>
</evidence>
<feature type="region of interest" description="Disordered" evidence="9">
    <location>
        <begin position="45"/>
        <end position="64"/>
    </location>
</feature>
<dbReference type="PANTHER" id="PTHR32248">
    <property type="entry name" value="RNA POLYMERASE SIGMA-54 FACTOR"/>
    <property type="match status" value="1"/>
</dbReference>
<evidence type="ECO:0000256" key="3">
    <source>
        <dbReference type="ARBA" id="ARBA00022679"/>
    </source>
</evidence>
<dbReference type="InterPro" id="IPR007046">
    <property type="entry name" value="RNA_pol_sigma_54_core-bd"/>
</dbReference>
<evidence type="ECO:0000256" key="8">
    <source>
        <dbReference type="ARBA" id="ARBA00023163"/>
    </source>
</evidence>
<dbReference type="Gene3D" id="1.10.10.60">
    <property type="entry name" value="Homeodomain-like"/>
    <property type="match status" value="1"/>
</dbReference>
<evidence type="ECO:0000313" key="12">
    <source>
        <dbReference type="EMBL" id="PKK91186.1"/>
    </source>
</evidence>
<dbReference type="PRINTS" id="PR00045">
    <property type="entry name" value="SIGMA54FCT"/>
</dbReference>
<keyword evidence="8" id="KW-0804">Transcription</keyword>
<dbReference type="PIRSF" id="PIRSF000774">
    <property type="entry name" value="RpoN"/>
    <property type="match status" value="1"/>
</dbReference>
<dbReference type="NCBIfam" id="TIGR02395">
    <property type="entry name" value="rpoN_sigma"/>
    <property type="match status" value="1"/>
</dbReference>
<dbReference type="GO" id="GO:0003677">
    <property type="term" value="F:DNA binding"/>
    <property type="evidence" value="ECO:0007669"/>
    <property type="project" value="UniProtKB-KW"/>
</dbReference>
<dbReference type="AlphaFoldDB" id="A0A2N1PS73"/>
<comment type="similarity">
    <text evidence="1">Belongs to the sigma-54 factor family.</text>
</comment>
<keyword evidence="5" id="KW-0805">Transcription regulation</keyword>
<dbReference type="PANTHER" id="PTHR32248:SF4">
    <property type="entry name" value="RNA POLYMERASE SIGMA-54 FACTOR"/>
    <property type="match status" value="1"/>
</dbReference>
<gene>
    <name evidence="12" type="primary">rpoN</name>
    <name evidence="12" type="ORF">CVV64_05300</name>
</gene>
<evidence type="ECO:0000256" key="1">
    <source>
        <dbReference type="ARBA" id="ARBA00008798"/>
    </source>
</evidence>
<keyword evidence="3" id="KW-0808">Transferase</keyword>
<evidence type="ECO:0000256" key="9">
    <source>
        <dbReference type="SAM" id="MobiDB-lite"/>
    </source>
</evidence>
<keyword evidence="4" id="KW-0548">Nucleotidyltransferase</keyword>
<proteinExistence type="inferred from homology"/>